<dbReference type="InterPro" id="IPR001130">
    <property type="entry name" value="TatD-like"/>
</dbReference>
<evidence type="ECO:0000313" key="2">
    <source>
        <dbReference type="EMBL" id="MEQ2422049.1"/>
    </source>
</evidence>
<evidence type="ECO:0000313" key="3">
    <source>
        <dbReference type="Proteomes" id="UP001433088"/>
    </source>
</evidence>
<dbReference type="RefSeq" id="WP_349173375.1">
    <property type="nucleotide sequence ID" value="NZ_JBBMEU010000021.1"/>
</dbReference>
<dbReference type="Pfam" id="PF01026">
    <property type="entry name" value="TatD_DNase"/>
    <property type="match status" value="1"/>
</dbReference>
<evidence type="ECO:0000256" key="1">
    <source>
        <dbReference type="ARBA" id="ARBA00022801"/>
    </source>
</evidence>
<dbReference type="PROSITE" id="PS01090">
    <property type="entry name" value="TATD_2"/>
    <property type="match status" value="1"/>
</dbReference>
<dbReference type="PANTHER" id="PTHR46124">
    <property type="entry name" value="D-AMINOACYL-TRNA DEACYLASE"/>
    <property type="match status" value="1"/>
</dbReference>
<keyword evidence="3" id="KW-1185">Reference proteome</keyword>
<keyword evidence="1 2" id="KW-0378">Hydrolase</keyword>
<dbReference type="CDD" id="cd01310">
    <property type="entry name" value="TatD_DNAse"/>
    <property type="match status" value="1"/>
</dbReference>
<organism evidence="2 3">
    <name type="scientific">Megasphaera intestinihominis</name>
    <dbReference type="NCBI Taxonomy" id="3133159"/>
    <lineage>
        <taxon>Bacteria</taxon>
        <taxon>Bacillati</taxon>
        <taxon>Bacillota</taxon>
        <taxon>Negativicutes</taxon>
        <taxon>Veillonellales</taxon>
        <taxon>Veillonellaceae</taxon>
        <taxon>Megasphaera</taxon>
    </lineage>
</organism>
<dbReference type="InterPro" id="IPR032466">
    <property type="entry name" value="Metal_Hydrolase"/>
</dbReference>
<protein>
    <submittedName>
        <fullName evidence="2">TatD family hydrolase</fullName>
    </submittedName>
</protein>
<dbReference type="InterPro" id="IPR018228">
    <property type="entry name" value="DNase_TatD-rel_CS"/>
</dbReference>
<dbReference type="Gene3D" id="3.20.20.140">
    <property type="entry name" value="Metal-dependent hydrolases"/>
    <property type="match status" value="1"/>
</dbReference>
<name>A0ABV1CV73_9FIRM</name>
<gene>
    <name evidence="2" type="ORF">WMO23_04795</name>
</gene>
<proteinExistence type="predicted"/>
<dbReference type="PANTHER" id="PTHR46124:SF2">
    <property type="entry name" value="D-AMINOACYL-TRNA DEACYLASE"/>
    <property type="match status" value="1"/>
</dbReference>
<comment type="caution">
    <text evidence="2">The sequence shown here is derived from an EMBL/GenBank/DDBJ whole genome shotgun (WGS) entry which is preliminary data.</text>
</comment>
<dbReference type="PIRSF" id="PIRSF005902">
    <property type="entry name" value="DNase_TatD"/>
    <property type="match status" value="1"/>
</dbReference>
<reference evidence="2 3" key="1">
    <citation type="submission" date="2024-03" db="EMBL/GenBank/DDBJ databases">
        <title>Human intestinal bacterial collection.</title>
        <authorList>
            <person name="Pauvert C."/>
            <person name="Hitch T.C.A."/>
            <person name="Clavel T."/>
        </authorList>
    </citation>
    <scope>NUCLEOTIDE SEQUENCE [LARGE SCALE GENOMIC DNA]</scope>
    <source>
        <strain evidence="2 3">CLA-AA-H81</strain>
    </source>
</reference>
<dbReference type="Proteomes" id="UP001433088">
    <property type="component" value="Unassembled WGS sequence"/>
</dbReference>
<dbReference type="EMBL" id="JBBMEU010000021">
    <property type="protein sequence ID" value="MEQ2422049.1"/>
    <property type="molecule type" value="Genomic_DNA"/>
</dbReference>
<accession>A0ABV1CV73</accession>
<dbReference type="SUPFAM" id="SSF51556">
    <property type="entry name" value="Metallo-dependent hydrolases"/>
    <property type="match status" value="1"/>
</dbReference>
<sequence length="259" mass="29038">MDIKYYDIGLNLFTRSFLKPEKIIADAAADGICCILTGSEARENRLVNQFVRHHTAFGTAGIHPHVVDEATEADLEEIRRIITTNPKVVAVGETGLDYDRMYSKKENQLHFFKALIAMAEELGKPMFLHERDAADDFLACFKGHEGLCPQSVVHCYTGDKKTLEKMLDLGFYIGITGWICDERRAAPLRDAVSILPLDRVLIETDAPYLTPRGFHLPRTNVPNNITYVAQTLAGYMGVSVEELTAHAKANTERLFKIQP</sequence>
<dbReference type="GO" id="GO:0016787">
    <property type="term" value="F:hydrolase activity"/>
    <property type="evidence" value="ECO:0007669"/>
    <property type="project" value="UniProtKB-KW"/>
</dbReference>